<dbReference type="Pfam" id="PF01161">
    <property type="entry name" value="PBP"/>
    <property type="match status" value="1"/>
</dbReference>
<comment type="similarity">
    <text evidence="1">Belongs to the phosphatidylethanolamine-binding protein family.</text>
</comment>
<feature type="compositionally biased region" description="Polar residues" evidence="2">
    <location>
        <begin position="13"/>
        <end position="22"/>
    </location>
</feature>
<dbReference type="EMBL" id="JALJOT010000013">
    <property type="protein sequence ID" value="KAK9904184.1"/>
    <property type="molecule type" value="Genomic_DNA"/>
</dbReference>
<gene>
    <name evidence="3" type="ORF">WJX75_006233</name>
</gene>
<name>A0ABR2YFL2_9CHLO</name>
<dbReference type="Proteomes" id="UP001491310">
    <property type="component" value="Unassembled WGS sequence"/>
</dbReference>
<protein>
    <recommendedName>
        <fullName evidence="5">PEBP-like protein</fullName>
    </recommendedName>
</protein>
<keyword evidence="4" id="KW-1185">Reference proteome</keyword>
<dbReference type="PANTHER" id="PTHR11362:SF82">
    <property type="entry name" value="PHOSPHATIDYLETHANOLAMINE-BINDING PROTEIN 4"/>
    <property type="match status" value="1"/>
</dbReference>
<dbReference type="PANTHER" id="PTHR11362">
    <property type="entry name" value="PHOSPHATIDYLETHANOLAMINE-BINDING PROTEIN"/>
    <property type="match status" value="1"/>
</dbReference>
<dbReference type="InterPro" id="IPR001858">
    <property type="entry name" value="Phosphatidylethanolamine-bd_CS"/>
</dbReference>
<reference evidence="3 4" key="1">
    <citation type="journal article" date="2024" name="Nat. Commun.">
        <title>Phylogenomics reveals the evolutionary origins of lichenization in chlorophyte algae.</title>
        <authorList>
            <person name="Puginier C."/>
            <person name="Libourel C."/>
            <person name="Otte J."/>
            <person name="Skaloud P."/>
            <person name="Haon M."/>
            <person name="Grisel S."/>
            <person name="Petersen M."/>
            <person name="Berrin J.G."/>
            <person name="Delaux P.M."/>
            <person name="Dal Grande F."/>
            <person name="Keller J."/>
        </authorList>
    </citation>
    <scope>NUCLEOTIDE SEQUENCE [LARGE SCALE GENOMIC DNA]</scope>
    <source>
        <strain evidence="3 4">SAG 216-7</strain>
    </source>
</reference>
<dbReference type="InterPro" id="IPR035810">
    <property type="entry name" value="PEBP_euk"/>
</dbReference>
<sequence>MHSVDPAKEAKKPTSTSDYPDQLSDTTVALAAAKVIPDVVSRVTEDANLTVEYDGKPVRNGDHLKPSETQEEPTITIAGTDTYTLVMVDPDAPSPDHPKYRYFLHWLVVNLPGVDENRGEVVTPYMGPSPPKGTHRYIFLLYKQHGRVSAKNPHSRQNFTLHQFTKEHSLGDPAAAVFFYSAPEE</sequence>
<comment type="caution">
    <text evidence="3">The sequence shown here is derived from an EMBL/GenBank/DDBJ whole genome shotgun (WGS) entry which is preliminary data.</text>
</comment>
<accession>A0ABR2YFL2</accession>
<organism evidence="3 4">
    <name type="scientific">Coccomyxa subellipsoidea</name>
    <dbReference type="NCBI Taxonomy" id="248742"/>
    <lineage>
        <taxon>Eukaryota</taxon>
        <taxon>Viridiplantae</taxon>
        <taxon>Chlorophyta</taxon>
        <taxon>core chlorophytes</taxon>
        <taxon>Trebouxiophyceae</taxon>
        <taxon>Trebouxiophyceae incertae sedis</taxon>
        <taxon>Coccomyxaceae</taxon>
        <taxon>Coccomyxa</taxon>
    </lineage>
</organism>
<dbReference type="PROSITE" id="PS01220">
    <property type="entry name" value="PBP"/>
    <property type="match status" value="1"/>
</dbReference>
<dbReference type="InterPro" id="IPR036610">
    <property type="entry name" value="PEBP-like_sf"/>
</dbReference>
<evidence type="ECO:0000256" key="2">
    <source>
        <dbReference type="SAM" id="MobiDB-lite"/>
    </source>
</evidence>
<feature type="compositionally biased region" description="Basic and acidic residues" evidence="2">
    <location>
        <begin position="1"/>
        <end position="12"/>
    </location>
</feature>
<evidence type="ECO:0000256" key="1">
    <source>
        <dbReference type="ARBA" id="ARBA00007091"/>
    </source>
</evidence>
<dbReference type="InterPro" id="IPR008914">
    <property type="entry name" value="PEBP"/>
</dbReference>
<feature type="region of interest" description="Disordered" evidence="2">
    <location>
        <begin position="1"/>
        <end position="22"/>
    </location>
</feature>
<dbReference type="SUPFAM" id="SSF49777">
    <property type="entry name" value="PEBP-like"/>
    <property type="match status" value="1"/>
</dbReference>
<evidence type="ECO:0000313" key="3">
    <source>
        <dbReference type="EMBL" id="KAK9904184.1"/>
    </source>
</evidence>
<proteinExistence type="inferred from homology"/>
<evidence type="ECO:0008006" key="5">
    <source>
        <dbReference type="Google" id="ProtNLM"/>
    </source>
</evidence>
<dbReference type="Gene3D" id="3.90.280.10">
    <property type="entry name" value="PEBP-like"/>
    <property type="match status" value="1"/>
</dbReference>
<evidence type="ECO:0000313" key="4">
    <source>
        <dbReference type="Proteomes" id="UP001491310"/>
    </source>
</evidence>
<dbReference type="CDD" id="cd00866">
    <property type="entry name" value="PEBP_euk"/>
    <property type="match status" value="1"/>
</dbReference>